<evidence type="ECO:0000256" key="2">
    <source>
        <dbReference type="ARBA" id="ARBA00001946"/>
    </source>
</evidence>
<dbReference type="OrthoDB" id="9802658at2"/>
<evidence type="ECO:0000256" key="13">
    <source>
        <dbReference type="NCBIfam" id="TIGR01273"/>
    </source>
</evidence>
<dbReference type="InterPro" id="IPR000183">
    <property type="entry name" value="Orn/DAP/Arg_de-COase"/>
</dbReference>
<dbReference type="Gene3D" id="1.20.58.930">
    <property type="match status" value="1"/>
</dbReference>
<dbReference type="SUPFAM" id="SSF50621">
    <property type="entry name" value="Alanine racemase C-terminal domain-like"/>
    <property type="match status" value="1"/>
</dbReference>
<sequence>MLENYGIDIWSDDNFFIENGLAKINYASKPALLDIVRDIRAQDFKGPLLLRFPHLTNKQISKLFTLYENAIKEYDYKGKFNAVFPLKVNQLPNFLLPLVKSGEEFGYGLEAGSKAELILAMTYNNYGSPITINGFKDKEMIHIAFIAKKMGHNITIIIEGLTELEMILEVEKETSLPTPNVGIRVRLFNSGGGAWAKSGGIDSKFGLSSTEILEAYELLKKNDLLHYLTMIHFHIGSAMTTIKPLKKALKESGHIYAELKNLGATNLSAINIGGGLAVEYSQYQRTTQYHLQEFANDVIFTLKNIAKQKGVEEPDIYTESGRFISANSTVLITPVLELFSAEYEENNLRLKEVNPPLIEELNELYEDINIKTALEYMHDSMDHLESLLKLFDLGYIDLQDRSNAEILAQLIIKKSINLLEIEDYEELKRIDNKIQEKYLLNFSIFQSLPDLWGINQEFPIMPISHLDKKPTRSASLWDITCDSDGEIEFNAKKPLYLHNVDLEKEEYYLAFFNVGAYQDTLGMKHNLFSHPTEVNVVFENNELKLEKIIESQKIIDILEDIDYDTGEIKNILEKDLDRNTYEILEKYLHENSYLKTAWSYNE</sequence>
<comment type="cofactor">
    <cofactor evidence="2">
        <name>Mg(2+)</name>
        <dbReference type="ChEBI" id="CHEBI:18420"/>
    </cofactor>
</comment>
<keyword evidence="12" id="KW-0456">Lyase</keyword>
<keyword evidence="8" id="KW-0460">Magnesium</keyword>
<evidence type="ECO:0000256" key="7">
    <source>
        <dbReference type="ARBA" id="ARBA00022793"/>
    </source>
</evidence>
<evidence type="ECO:0000256" key="5">
    <source>
        <dbReference type="ARBA" id="ARBA00012426"/>
    </source>
</evidence>
<dbReference type="PANTHER" id="PTHR43295">
    <property type="entry name" value="ARGININE DECARBOXYLASE"/>
    <property type="match status" value="1"/>
</dbReference>
<keyword evidence="9 14" id="KW-0663">Pyridoxal phosphate</keyword>
<evidence type="ECO:0000256" key="15">
    <source>
        <dbReference type="PIRSR" id="PIRSR600183-50"/>
    </source>
</evidence>
<dbReference type="NCBIfam" id="TIGR01273">
    <property type="entry name" value="speA"/>
    <property type="match status" value="1"/>
</dbReference>
<dbReference type="InterPro" id="IPR009006">
    <property type="entry name" value="Ala_racemase/Decarboxylase_C"/>
</dbReference>
<comment type="similarity">
    <text evidence="4">Belongs to the Orn/Lys/Arg decarboxylase class-II family. SpeA subfamily.</text>
</comment>
<evidence type="ECO:0000256" key="8">
    <source>
        <dbReference type="ARBA" id="ARBA00022842"/>
    </source>
</evidence>
<dbReference type="InterPro" id="IPR022644">
    <property type="entry name" value="De-COase2_N"/>
</dbReference>
<dbReference type="EC" id="4.1.1.19" evidence="5 13"/>
<dbReference type="Gene3D" id="2.40.37.10">
    <property type="entry name" value="Lyase, Ornithine Decarboxylase, Chain A, domain 1"/>
    <property type="match status" value="1"/>
</dbReference>
<dbReference type="EMBL" id="NXIE01000001">
    <property type="protein sequence ID" value="RXK14112.1"/>
    <property type="molecule type" value="Genomic_DNA"/>
</dbReference>
<keyword evidence="11" id="KW-0620">Polyamine biosynthesis</keyword>
<dbReference type="NCBIfam" id="NF003763">
    <property type="entry name" value="PRK05354.1"/>
    <property type="match status" value="1"/>
</dbReference>
<evidence type="ECO:0000256" key="9">
    <source>
        <dbReference type="ARBA" id="ARBA00022898"/>
    </source>
</evidence>
<dbReference type="PRINTS" id="PR01179">
    <property type="entry name" value="ODADCRBXLASE"/>
</dbReference>
<dbReference type="AlphaFoldDB" id="A0A4Q1AZJ2"/>
<proteinExistence type="inferred from homology"/>
<evidence type="ECO:0000313" key="19">
    <source>
        <dbReference type="Proteomes" id="UP000289718"/>
    </source>
</evidence>
<dbReference type="GO" id="GO:0008792">
    <property type="term" value="F:arginine decarboxylase activity"/>
    <property type="evidence" value="ECO:0007669"/>
    <property type="project" value="UniProtKB-UniRule"/>
</dbReference>
<comment type="function">
    <text evidence="3">Catalyzes the biosynthesis of agmatine from arginine.</text>
</comment>
<evidence type="ECO:0000256" key="11">
    <source>
        <dbReference type="ARBA" id="ARBA00023115"/>
    </source>
</evidence>
<evidence type="ECO:0000256" key="12">
    <source>
        <dbReference type="ARBA" id="ARBA00023239"/>
    </source>
</evidence>
<comment type="cofactor">
    <cofactor evidence="1 14">
        <name>pyridoxal 5'-phosphate</name>
        <dbReference type="ChEBI" id="CHEBI:597326"/>
    </cofactor>
</comment>
<evidence type="ECO:0000256" key="10">
    <source>
        <dbReference type="ARBA" id="ARBA00023066"/>
    </source>
</evidence>
<dbReference type="GO" id="GO:0033388">
    <property type="term" value="P:putrescine biosynthetic process from arginine"/>
    <property type="evidence" value="ECO:0007669"/>
    <property type="project" value="TreeGrafter"/>
</dbReference>
<dbReference type="GO" id="GO:0008295">
    <property type="term" value="P:spermidine biosynthetic process"/>
    <property type="evidence" value="ECO:0007669"/>
    <property type="project" value="UniProtKB-UniRule"/>
</dbReference>
<dbReference type="GO" id="GO:0006527">
    <property type="term" value="P:L-arginine catabolic process"/>
    <property type="evidence" value="ECO:0007669"/>
    <property type="project" value="InterPro"/>
</dbReference>
<dbReference type="Gene3D" id="3.20.20.10">
    <property type="entry name" value="Alanine racemase"/>
    <property type="match status" value="1"/>
</dbReference>
<evidence type="ECO:0000256" key="6">
    <source>
        <dbReference type="ARBA" id="ARBA00022723"/>
    </source>
</evidence>
<keyword evidence="10" id="KW-0745">Spermidine biosynthesis</keyword>
<evidence type="ECO:0000256" key="4">
    <source>
        <dbReference type="ARBA" id="ARBA00008357"/>
    </source>
</evidence>
<keyword evidence="19" id="KW-1185">Reference proteome</keyword>
<evidence type="ECO:0000256" key="1">
    <source>
        <dbReference type="ARBA" id="ARBA00001933"/>
    </source>
</evidence>
<name>A0A4Q1AZJ2_9BACT</name>
<feature type="modified residue" description="N6-(pyridoxal phosphate)lysine" evidence="14">
    <location>
        <position position="87"/>
    </location>
</feature>
<dbReference type="Proteomes" id="UP000289718">
    <property type="component" value="Unassembled WGS sequence"/>
</dbReference>
<dbReference type="PRINTS" id="PR01180">
    <property type="entry name" value="ARGDCRBXLASE"/>
</dbReference>
<comment type="caution">
    <text evidence="18">The sequence shown here is derived from an EMBL/GenBank/DDBJ whole genome shotgun (WGS) entry which is preliminary data.</text>
</comment>
<evidence type="ECO:0000256" key="3">
    <source>
        <dbReference type="ARBA" id="ARBA00002257"/>
    </source>
</evidence>
<dbReference type="InterPro" id="IPR002985">
    <property type="entry name" value="Arg_decrbxlase"/>
</dbReference>
<organism evidence="18 19">
    <name type="scientific">Halarcobacter mediterraneus</name>
    <dbReference type="NCBI Taxonomy" id="2023153"/>
    <lineage>
        <taxon>Bacteria</taxon>
        <taxon>Pseudomonadati</taxon>
        <taxon>Campylobacterota</taxon>
        <taxon>Epsilonproteobacteria</taxon>
        <taxon>Campylobacterales</taxon>
        <taxon>Arcobacteraceae</taxon>
        <taxon>Halarcobacter</taxon>
    </lineage>
</organism>
<dbReference type="InterPro" id="IPR029066">
    <property type="entry name" value="PLP-binding_barrel"/>
</dbReference>
<dbReference type="GO" id="GO:0046872">
    <property type="term" value="F:metal ion binding"/>
    <property type="evidence" value="ECO:0007669"/>
    <property type="project" value="UniProtKB-KW"/>
</dbReference>
<feature type="active site" description="Proton donor" evidence="15">
    <location>
        <position position="481"/>
    </location>
</feature>
<evidence type="ECO:0000259" key="16">
    <source>
        <dbReference type="Pfam" id="PF02784"/>
    </source>
</evidence>
<dbReference type="PANTHER" id="PTHR43295:SF9">
    <property type="entry name" value="BIOSYNTHETIC ARGININE DECARBOXYLASE"/>
    <property type="match status" value="1"/>
</dbReference>
<dbReference type="Pfam" id="PF02784">
    <property type="entry name" value="Orn_Arg_deC_N"/>
    <property type="match status" value="1"/>
</dbReference>
<dbReference type="PIRSF" id="PIRSF001336">
    <property type="entry name" value="Arg_decrbxlase"/>
    <property type="match status" value="1"/>
</dbReference>
<keyword evidence="6" id="KW-0479">Metal-binding</keyword>
<dbReference type="Pfam" id="PF17810">
    <property type="entry name" value="Arg_decarb_HB"/>
    <property type="match status" value="1"/>
</dbReference>
<evidence type="ECO:0000259" key="17">
    <source>
        <dbReference type="Pfam" id="PF17810"/>
    </source>
</evidence>
<evidence type="ECO:0000313" key="18">
    <source>
        <dbReference type="EMBL" id="RXK14112.1"/>
    </source>
</evidence>
<dbReference type="InterPro" id="IPR040634">
    <property type="entry name" value="Arg_decarb_HB"/>
</dbReference>
<reference evidence="18 19" key="1">
    <citation type="submission" date="2017-09" db="EMBL/GenBank/DDBJ databases">
        <title>Genomics of the genus Arcobacter.</title>
        <authorList>
            <person name="Perez-Cataluna A."/>
            <person name="Figueras M.J."/>
            <person name="Salas-Masso N."/>
        </authorList>
    </citation>
    <scope>NUCLEOTIDE SEQUENCE [LARGE SCALE GENOMIC DNA]</scope>
    <source>
        <strain evidence="18 19">F156-34</strain>
    </source>
</reference>
<dbReference type="InterPro" id="IPR022653">
    <property type="entry name" value="De-COase2_pyr-phos_BS"/>
</dbReference>
<feature type="domain" description="Arginine decarboxylase helical bundle" evidence="17">
    <location>
        <begin position="352"/>
        <end position="424"/>
    </location>
</feature>
<keyword evidence="7" id="KW-0210">Decarboxylase</keyword>
<evidence type="ECO:0000256" key="14">
    <source>
        <dbReference type="PIRSR" id="PIRSR001336-50"/>
    </source>
</evidence>
<feature type="domain" description="Orn/DAP/Arg decarboxylase 2 N-terminal" evidence="16">
    <location>
        <begin position="75"/>
        <end position="326"/>
    </location>
</feature>
<dbReference type="CDD" id="cd06830">
    <property type="entry name" value="PLPDE_III_ADC"/>
    <property type="match status" value="1"/>
</dbReference>
<gene>
    <name evidence="18" type="ORF">CP965_01300</name>
</gene>
<dbReference type="SUPFAM" id="SSF51419">
    <property type="entry name" value="PLP-binding barrel"/>
    <property type="match status" value="1"/>
</dbReference>
<protein>
    <recommendedName>
        <fullName evidence="5 13">Arginine decarboxylase</fullName>
        <ecNumber evidence="5 13">4.1.1.19</ecNumber>
    </recommendedName>
</protein>
<dbReference type="PROSITE" id="PS00878">
    <property type="entry name" value="ODR_DC_2_1"/>
    <property type="match status" value="1"/>
</dbReference>
<accession>A0A4Q1AZJ2</accession>